<dbReference type="PANTHER" id="PTHR48249">
    <property type="entry name" value="MEDIATOR OF RNA POLYMERASE II TRANSCRIPTION SUBUNIT 13"/>
    <property type="match status" value="1"/>
</dbReference>
<feature type="compositionally biased region" description="Low complexity" evidence="11">
    <location>
        <begin position="885"/>
        <end position="896"/>
    </location>
</feature>
<dbReference type="GO" id="GO:0016592">
    <property type="term" value="C:mediator complex"/>
    <property type="evidence" value="ECO:0007669"/>
    <property type="project" value="InterPro"/>
</dbReference>
<keyword evidence="5 10" id="KW-0805">Transcription regulation</keyword>
<dbReference type="GO" id="GO:0003713">
    <property type="term" value="F:transcription coactivator activity"/>
    <property type="evidence" value="ECO:0007669"/>
    <property type="project" value="TreeGrafter"/>
</dbReference>
<keyword evidence="4 10" id="KW-0678">Repressor</keyword>
<feature type="compositionally biased region" description="Acidic residues" evidence="11">
    <location>
        <begin position="867"/>
        <end position="884"/>
    </location>
</feature>
<proteinExistence type="inferred from homology"/>
<evidence type="ECO:0000256" key="2">
    <source>
        <dbReference type="ARBA" id="ARBA00009354"/>
    </source>
</evidence>
<evidence type="ECO:0000256" key="10">
    <source>
        <dbReference type="RuleBase" id="RU364134"/>
    </source>
</evidence>
<gene>
    <name evidence="14" type="ORF">MYCIT1_LOCUS33306</name>
</gene>
<dbReference type="EMBL" id="CAVNYO010000444">
    <property type="protein sequence ID" value="CAK5281931.1"/>
    <property type="molecule type" value="Genomic_DNA"/>
</dbReference>
<feature type="compositionally biased region" description="Basic and acidic residues" evidence="11">
    <location>
        <begin position="466"/>
        <end position="481"/>
    </location>
</feature>
<dbReference type="InterPro" id="IPR021643">
    <property type="entry name" value="Mediator_Med13_N"/>
</dbReference>
<dbReference type="InterPro" id="IPR009401">
    <property type="entry name" value="Med13_C"/>
</dbReference>
<comment type="function">
    <text evidence="10">Component of the SRB8-11 complex. The SRB8-11 complex is a regulatory module of the Mediator complex which is itself involved in regulation of basal and activated RNA polymerase II-dependent transcription. The SRB8-11 complex may be involved in the transcriptional repression of a subset of genes regulated by Mediator. It may inhibit the association of the Mediator complex with RNA polymerase II to form the holoenzyme complex.</text>
</comment>
<evidence type="ECO:0000313" key="14">
    <source>
        <dbReference type="EMBL" id="CAK5281931.1"/>
    </source>
</evidence>
<evidence type="ECO:0000256" key="4">
    <source>
        <dbReference type="ARBA" id="ARBA00022491"/>
    </source>
</evidence>
<evidence type="ECO:0000259" key="13">
    <source>
        <dbReference type="Pfam" id="PF11597"/>
    </source>
</evidence>
<evidence type="ECO:0000313" key="15">
    <source>
        <dbReference type="Proteomes" id="UP001295794"/>
    </source>
</evidence>
<keyword evidence="15" id="KW-1185">Reference proteome</keyword>
<evidence type="ECO:0000256" key="6">
    <source>
        <dbReference type="ARBA" id="ARBA00023159"/>
    </source>
</evidence>
<feature type="compositionally biased region" description="Low complexity" evidence="11">
    <location>
        <begin position="739"/>
        <end position="753"/>
    </location>
</feature>
<keyword evidence="7 10" id="KW-0804">Transcription</keyword>
<evidence type="ECO:0000256" key="8">
    <source>
        <dbReference type="ARBA" id="ARBA00023242"/>
    </source>
</evidence>
<evidence type="ECO:0000256" key="9">
    <source>
        <dbReference type="ARBA" id="ARBA00032008"/>
    </source>
</evidence>
<evidence type="ECO:0000256" key="3">
    <source>
        <dbReference type="ARBA" id="ARBA00019618"/>
    </source>
</evidence>
<reference evidence="14" key="1">
    <citation type="submission" date="2023-11" db="EMBL/GenBank/DDBJ databases">
        <authorList>
            <person name="De Vega J J."/>
            <person name="De Vega J J."/>
        </authorList>
    </citation>
    <scope>NUCLEOTIDE SEQUENCE</scope>
</reference>
<comment type="similarity">
    <text evidence="2 10">Belongs to the Mediator complex subunit 13 family.</text>
</comment>
<dbReference type="Proteomes" id="UP001295794">
    <property type="component" value="Unassembled WGS sequence"/>
</dbReference>
<evidence type="ECO:0000256" key="5">
    <source>
        <dbReference type="ARBA" id="ARBA00023015"/>
    </source>
</evidence>
<dbReference type="Pfam" id="PF11597">
    <property type="entry name" value="Med13_N"/>
    <property type="match status" value="1"/>
</dbReference>
<protein>
    <recommendedName>
        <fullName evidence="3 10">Mediator of RNA polymerase II transcription subunit 13</fullName>
    </recommendedName>
    <alternativeName>
        <fullName evidence="9 10">Mediator complex subunit 13</fullName>
    </alternativeName>
</protein>
<comment type="caution">
    <text evidence="14">The sequence shown here is derived from an EMBL/GenBank/DDBJ whole genome shotgun (WGS) entry which is preliminary data.</text>
</comment>
<organism evidence="14 15">
    <name type="scientific">Mycena citricolor</name>
    <dbReference type="NCBI Taxonomy" id="2018698"/>
    <lineage>
        <taxon>Eukaryota</taxon>
        <taxon>Fungi</taxon>
        <taxon>Dikarya</taxon>
        <taxon>Basidiomycota</taxon>
        <taxon>Agaricomycotina</taxon>
        <taxon>Agaricomycetes</taxon>
        <taxon>Agaricomycetidae</taxon>
        <taxon>Agaricales</taxon>
        <taxon>Marasmiineae</taxon>
        <taxon>Mycenaceae</taxon>
        <taxon>Mycena</taxon>
    </lineage>
</organism>
<feature type="domain" description="Mediator complex subunit Med13 N-terminal" evidence="13">
    <location>
        <begin position="18"/>
        <end position="366"/>
    </location>
</feature>
<feature type="region of interest" description="Disordered" evidence="11">
    <location>
        <begin position="1385"/>
        <end position="1406"/>
    </location>
</feature>
<feature type="region of interest" description="Disordered" evidence="11">
    <location>
        <begin position="729"/>
        <end position="753"/>
    </location>
</feature>
<keyword evidence="6 10" id="KW-0010">Activator</keyword>
<evidence type="ECO:0000256" key="1">
    <source>
        <dbReference type="ARBA" id="ARBA00004123"/>
    </source>
</evidence>
<evidence type="ECO:0000256" key="7">
    <source>
        <dbReference type="ARBA" id="ARBA00023163"/>
    </source>
</evidence>
<evidence type="ECO:0000256" key="11">
    <source>
        <dbReference type="SAM" id="MobiDB-lite"/>
    </source>
</evidence>
<feature type="region of interest" description="Disordered" evidence="11">
    <location>
        <begin position="832"/>
        <end position="904"/>
    </location>
</feature>
<evidence type="ECO:0000259" key="12">
    <source>
        <dbReference type="Pfam" id="PF06333"/>
    </source>
</evidence>
<dbReference type="InterPro" id="IPR051139">
    <property type="entry name" value="Mediator_complx_sub13"/>
</dbReference>
<accession>A0AAD2HTJ4</accession>
<dbReference type="PANTHER" id="PTHR48249:SF3">
    <property type="entry name" value="MEDIATOR OF RNA POLYMERASE II TRANSCRIPTION SUBUNIT 13"/>
    <property type="match status" value="1"/>
</dbReference>
<keyword evidence="8 10" id="KW-0539">Nucleus</keyword>
<name>A0AAD2HTJ4_9AGAR</name>
<dbReference type="Pfam" id="PF06333">
    <property type="entry name" value="Med13_C"/>
    <property type="match status" value="1"/>
</dbReference>
<feature type="domain" description="Mediator complex subunit Med13 C-terminal" evidence="12">
    <location>
        <begin position="1245"/>
        <end position="1399"/>
    </location>
</feature>
<sequence>MAAKQTSPVPPARPGLSSSDHLLSSTIPLPADAHITCYVYAPVAGPSTPSRAYTDILELARRDILNQNHAPQNHFSNISPSSTSLTDSILTSVYIHGSDSCLYAFTIDCRGATSALARLQLEGLSVTSQCTFSPAEMYLWCPECAGLPGPCSSCLNSPQPPHQHLVRPPIRAAVSHFLEAVRIRLIDDMSVASTCSTKGRSARPIKRLKGGFVLSPPPSSSEWSKGWDTKACSRPLISCHLQIHLSISSPRGPAQIVIHPQMHVTPFVALPMSPSRGPGRPAEGAPITLLPLGIPAFYLAAYSGPTSALRRQFRDSLAGLGVSGWETGDDSVSQTTFIIAWINVENKQGEEKGITVIYPSSLCLLFVPSLTSSSSFPAARRESLAYIPELPPQLQPSPQLTAAIPGSHMLQTSAVASHLRGHLRSCSGTPSPHALRAYRGLTVSRARQVRHVAGEVNVFVDAVAKERERERERMRRERESSRSSVPTVAAAALVVQPAQVQAQVQAPPQPQPQLPVQTQAQTFYPSPPQVDHPVPPVEEGRSSPVAVATPAASVALQATQPDQRAFDPLFDSMDYDNIMGDFGGIMEMGMFGHAASSSNNNNNHNNSNSNAAPQAVPVAMDFDTDFTDDDFSFFDRPQTTLPVVSGSMGLPVSMSSSDAHLRAPGMMGMLGMGLGGTMPMPMSISPPVFGLGTGLGVGLGESPGDWAATANAFTPGGASELNHLMASLPDLMPPSPGETPQTTGSSSAPSTPSVQLVAEELGGVRLFDPIPFAESHRLADGKYAVGKFALPSPPPEEDDDFEIEQHRGWQFKYASATDPRIGVVRKLIGVKRKTSTSTDKRPKFKASPAWAREHEDWEQQPAIPSDTESEPESEDGDGDLDEDSNPMMSRPSTPTPSYLPLGPTLLHTHFQHSQLLPLSNALRPPGSAVAATPIYHNPASASVPTPVSPAALLGAASEKSKSLEAAALSVGTEVVENALWAESWRPGMAGYLSRDAVWPADVRRVAELLSGVREVEGPLDLGALFDVDHVDRVESPLISVGKGESAVIQVLPTALRFWDKLGLSPRGGRKNAVVFVLFEDDGSTRADLASAWLHKLLFLYETCQLGTLTPGSHPLCSRDGFFPIRFDSTFRKSLAAFIAAMPTLSDVVFYVFTPMSTMTLSSPLLRQILSSVKKALQAREGLQTRFQFVPEAALAFTSAANPAAQVADLEAVAYSTYDKILRPVERPIAQRADQDAVPAVRRYFCDPVYTLARRGPATVKFAWHSARAPLDVVDAGTQLHVGYGFSECGKWVLAACVDQRGEAYQLGVWLAVPVNDGESLTREEHAVKKVWGLACQFAKQASLAWRIVVARLGSMQVAELEAWSSLADAHLTLLSVEPDAAWSFLPTASTKPQPPQTPPSVTGKPQQQCQQRLAPDACAHPMPVQPLASAVLVRVPAPSIASTPSMMRVDWLLARGPPPAAADMAEITRSFHDLSVLGSLRWRLPRSGADPILPFQLGAVDVMAKALGCEA</sequence>
<feature type="region of interest" description="Disordered" evidence="11">
    <location>
        <begin position="466"/>
        <end position="485"/>
    </location>
</feature>
<comment type="subcellular location">
    <subcellularLocation>
        <location evidence="1 10">Nucleus</location>
    </subcellularLocation>
</comment>
<comment type="subunit">
    <text evidence="10">Component of the SRB8-11 complex, which itself associates with the Mediator complex.</text>
</comment>
<dbReference type="GO" id="GO:0045944">
    <property type="term" value="P:positive regulation of transcription by RNA polymerase II"/>
    <property type="evidence" value="ECO:0007669"/>
    <property type="project" value="TreeGrafter"/>
</dbReference>